<evidence type="ECO:0000313" key="8">
    <source>
        <dbReference type="EnsemblPlants" id="OMERI04G05850.1"/>
    </source>
</evidence>
<keyword evidence="9" id="KW-1185">Reference proteome</keyword>
<sequence length="125" mass="14064">MDPALPSAAAPDPAAPAPAALDLASSPEVILEKVLSVNILSSDYFKELYWLKTYHEVINVIYNQVIHVEPWMTGNCRGPSSDFCLLYKFLTMKLTVGFVYLRYVTEPKTLWVGTNPTLIKDDERE</sequence>
<dbReference type="STRING" id="40149.A0A0E0DC31"/>
<dbReference type="GO" id="GO:0000398">
    <property type="term" value="P:mRNA splicing, via spliceosome"/>
    <property type="evidence" value="ECO:0007669"/>
    <property type="project" value="UniProtKB-UniRule"/>
</dbReference>
<evidence type="ECO:0000256" key="5">
    <source>
        <dbReference type="ARBA" id="ARBA00023187"/>
    </source>
</evidence>
<keyword evidence="6 7" id="KW-0539">Nucleus</keyword>
<evidence type="ECO:0000256" key="6">
    <source>
        <dbReference type="ARBA" id="ARBA00023242"/>
    </source>
</evidence>
<keyword evidence="3 7" id="KW-0507">mRNA processing</keyword>
<evidence type="ECO:0000313" key="9">
    <source>
        <dbReference type="Proteomes" id="UP000008021"/>
    </source>
</evidence>
<dbReference type="GO" id="GO:0005681">
    <property type="term" value="C:spliceosomal complex"/>
    <property type="evidence" value="ECO:0007669"/>
    <property type="project" value="UniProtKB-KW"/>
</dbReference>
<dbReference type="PANTHER" id="PTHR23142">
    <property type="entry name" value="PRE-MRNA-SPLICING FACTOR 38A-RELATED"/>
    <property type="match status" value="1"/>
</dbReference>
<evidence type="ECO:0000256" key="2">
    <source>
        <dbReference type="ARBA" id="ARBA00006164"/>
    </source>
</evidence>
<dbReference type="Proteomes" id="UP000008021">
    <property type="component" value="Chromosome 4"/>
</dbReference>
<comment type="function">
    <text evidence="7">Required for pre-mRNA splicing.</text>
</comment>
<dbReference type="AlphaFoldDB" id="A0A0E0DC31"/>
<evidence type="ECO:0000256" key="7">
    <source>
        <dbReference type="RuleBase" id="RU367025"/>
    </source>
</evidence>
<comment type="similarity">
    <text evidence="2 7">Belongs to the PRP38 family.</text>
</comment>
<dbReference type="Gramene" id="OMERI04G05850.1">
    <property type="protein sequence ID" value="OMERI04G05850.1"/>
    <property type="gene ID" value="OMERI04G05850"/>
</dbReference>
<dbReference type="HOGENOM" id="CLU_162966_0_0_1"/>
<accession>A0A0E0DC31</accession>
<proteinExistence type="inferred from homology"/>
<dbReference type="EnsemblPlants" id="OMERI04G05850.1">
    <property type="protein sequence ID" value="OMERI04G05850.1"/>
    <property type="gene ID" value="OMERI04G05850"/>
</dbReference>
<evidence type="ECO:0000256" key="3">
    <source>
        <dbReference type="ARBA" id="ARBA00022664"/>
    </source>
</evidence>
<dbReference type="Pfam" id="PF03371">
    <property type="entry name" value="PRP38"/>
    <property type="match status" value="1"/>
</dbReference>
<name>A0A0E0DC31_9ORYZ</name>
<keyword evidence="5 7" id="KW-0508">mRNA splicing</keyword>
<comment type="subcellular location">
    <subcellularLocation>
        <location evidence="1 7">Nucleus</location>
    </subcellularLocation>
</comment>
<keyword evidence="4 7" id="KW-0747">Spliceosome</keyword>
<protein>
    <recommendedName>
        <fullName evidence="7">Pre-mRNA-splicing factor 38</fullName>
    </recommendedName>
</protein>
<dbReference type="InterPro" id="IPR005037">
    <property type="entry name" value="PRP38"/>
</dbReference>
<reference evidence="8" key="1">
    <citation type="submission" date="2015-04" db="UniProtKB">
        <authorList>
            <consortium name="EnsemblPlants"/>
        </authorList>
    </citation>
    <scope>IDENTIFICATION</scope>
</reference>
<organism evidence="8">
    <name type="scientific">Oryza meridionalis</name>
    <dbReference type="NCBI Taxonomy" id="40149"/>
    <lineage>
        <taxon>Eukaryota</taxon>
        <taxon>Viridiplantae</taxon>
        <taxon>Streptophyta</taxon>
        <taxon>Embryophyta</taxon>
        <taxon>Tracheophyta</taxon>
        <taxon>Spermatophyta</taxon>
        <taxon>Magnoliopsida</taxon>
        <taxon>Liliopsida</taxon>
        <taxon>Poales</taxon>
        <taxon>Poaceae</taxon>
        <taxon>BOP clade</taxon>
        <taxon>Oryzoideae</taxon>
        <taxon>Oryzeae</taxon>
        <taxon>Oryzinae</taxon>
        <taxon>Oryza</taxon>
    </lineage>
</organism>
<evidence type="ECO:0000256" key="4">
    <source>
        <dbReference type="ARBA" id="ARBA00022728"/>
    </source>
</evidence>
<evidence type="ECO:0000256" key="1">
    <source>
        <dbReference type="ARBA" id="ARBA00004123"/>
    </source>
</evidence>
<reference evidence="8" key="2">
    <citation type="submission" date="2018-05" db="EMBL/GenBank/DDBJ databases">
        <title>OmerRS3 (Oryza meridionalis Reference Sequence Version 3).</title>
        <authorList>
            <person name="Zhang J."/>
            <person name="Kudrna D."/>
            <person name="Lee S."/>
            <person name="Talag J."/>
            <person name="Welchert J."/>
            <person name="Wing R.A."/>
        </authorList>
    </citation>
    <scope>NUCLEOTIDE SEQUENCE [LARGE SCALE GENOMIC DNA]</scope>
    <source>
        <strain evidence="8">cv. OR44</strain>
    </source>
</reference>